<proteinExistence type="predicted"/>
<dbReference type="AlphaFoldDB" id="A0A1W2FIR8"/>
<organism evidence="1 2">
    <name type="scientific">Kibdelosporangium aridum</name>
    <dbReference type="NCBI Taxonomy" id="2030"/>
    <lineage>
        <taxon>Bacteria</taxon>
        <taxon>Bacillati</taxon>
        <taxon>Actinomycetota</taxon>
        <taxon>Actinomycetes</taxon>
        <taxon>Pseudonocardiales</taxon>
        <taxon>Pseudonocardiaceae</taxon>
        <taxon>Kibdelosporangium</taxon>
    </lineage>
</organism>
<reference evidence="1 2" key="1">
    <citation type="submission" date="2017-04" db="EMBL/GenBank/DDBJ databases">
        <authorList>
            <person name="Afonso C.L."/>
            <person name="Miller P.J."/>
            <person name="Scott M.A."/>
            <person name="Spackman E."/>
            <person name="Goraichik I."/>
            <person name="Dimitrov K.M."/>
            <person name="Suarez D.L."/>
            <person name="Swayne D.E."/>
        </authorList>
    </citation>
    <scope>NUCLEOTIDE SEQUENCE [LARGE SCALE GENOMIC DNA]</scope>
    <source>
        <strain evidence="1 2">DSM 43828</strain>
    </source>
</reference>
<evidence type="ECO:0000313" key="2">
    <source>
        <dbReference type="Proteomes" id="UP000192674"/>
    </source>
</evidence>
<dbReference type="OrthoDB" id="9826949at2"/>
<name>A0A1W2FIR8_KIBAR</name>
<gene>
    <name evidence="1" type="ORF">SAMN05661093_06930</name>
</gene>
<dbReference type="EMBL" id="FWXV01000007">
    <property type="protein sequence ID" value="SMD21634.1"/>
    <property type="molecule type" value="Genomic_DNA"/>
</dbReference>
<keyword evidence="2" id="KW-1185">Reference proteome</keyword>
<accession>A0A1W2FIR8</accession>
<dbReference type="RefSeq" id="WP_143446795.1">
    <property type="nucleotide sequence ID" value="NZ_FWXV01000007.1"/>
</dbReference>
<evidence type="ECO:0000313" key="1">
    <source>
        <dbReference type="EMBL" id="SMD21634.1"/>
    </source>
</evidence>
<sequence length="179" mass="18947">MDSLQLAHFVASAILAHPAGTVRPMLPSLRAATESLPGALAGPLTETMSYLDKAEGEPPCCLHLTCYAAAGQARFDRLSELSGLRVTDHLAVILECSAAGYTREAVNLLVAHREALDLLWGTLNDLGSHYAHTVEAVQESLSGGGLVHEAPAPRLARFERPDHRVPGLGSVLAGVLRGR</sequence>
<protein>
    <submittedName>
        <fullName evidence="1">Respiratory nitrate reductase chaperone NarJ</fullName>
    </submittedName>
</protein>
<dbReference type="Proteomes" id="UP000192674">
    <property type="component" value="Unassembled WGS sequence"/>
</dbReference>